<evidence type="ECO:0008006" key="4">
    <source>
        <dbReference type="Google" id="ProtNLM"/>
    </source>
</evidence>
<dbReference type="OrthoDB" id="9830497at2"/>
<dbReference type="EMBL" id="CP042425">
    <property type="protein sequence ID" value="QEL21001.1"/>
    <property type="molecule type" value="Genomic_DNA"/>
</dbReference>
<name>A0A5C1APA9_9BACT</name>
<feature type="transmembrane region" description="Helical" evidence="1">
    <location>
        <begin position="124"/>
        <end position="153"/>
    </location>
</feature>
<dbReference type="RefSeq" id="WP_149115244.1">
    <property type="nucleotide sequence ID" value="NZ_CP042425.1"/>
</dbReference>
<keyword evidence="3" id="KW-1185">Reference proteome</keyword>
<sequence>MNPTFPASASPLRPPHSAWRSRAKWLAGYALFALLTHTHILHRPMQTDDSLYLRFAQDWAAGSQLYADRYEAKSPVVFWAFRTLGQWHPRLAYYLVGGGLTALAAFALRRALTPLPLAARAVPLIYIAATAAVQYPHLYGVFLTPMATLAIAWTGRAVVARSPYLHPAAGGVAFAIAVNLFPPAAVLGLALLPLLAWNYQRNGFRFTILSAAMFLVGGLTLTAAVVLHAMAFGYWNGLLDAMAANTEYGRIGRETLSHHVSRWWWEVRNFAQNLSPLLGFIVVTSLTAAVAGRRTLPTEGKVWLAVGVLWLLAVQLSVCPGGRHFTHYYYPLAAPLALLGGIGLAAVVEPRRYRQVWRIVRTGFVVAVVGQHYLTYHRDMLAVGEKSPHVERTQIRYVAEYVRAKIPADQTVLVSVWGPWAELYWQVPRPAPSRHVIPFNLAETRPEFFEEWAEDVLRNPPDWVIADDSLFGPAVSEEVIRSRAGGFGGAALVSSPAFARLRAYVRENYELATGLNQLSILKRKSLVTPGTPRS</sequence>
<organism evidence="2 3">
    <name type="scientific">Limnoglobus roseus</name>
    <dbReference type="NCBI Taxonomy" id="2598579"/>
    <lineage>
        <taxon>Bacteria</taxon>
        <taxon>Pseudomonadati</taxon>
        <taxon>Planctomycetota</taxon>
        <taxon>Planctomycetia</taxon>
        <taxon>Gemmatales</taxon>
        <taxon>Gemmataceae</taxon>
        <taxon>Limnoglobus</taxon>
    </lineage>
</organism>
<dbReference type="Proteomes" id="UP000324974">
    <property type="component" value="Chromosome"/>
</dbReference>
<feature type="transmembrane region" description="Helical" evidence="1">
    <location>
        <begin position="329"/>
        <end position="348"/>
    </location>
</feature>
<keyword evidence="1" id="KW-0812">Transmembrane</keyword>
<feature type="transmembrane region" description="Helical" evidence="1">
    <location>
        <begin position="173"/>
        <end position="196"/>
    </location>
</feature>
<feature type="transmembrane region" description="Helical" evidence="1">
    <location>
        <begin position="23"/>
        <end position="42"/>
    </location>
</feature>
<feature type="transmembrane region" description="Helical" evidence="1">
    <location>
        <begin position="208"/>
        <end position="235"/>
    </location>
</feature>
<dbReference type="AlphaFoldDB" id="A0A5C1APA9"/>
<accession>A0A5C1APA9</accession>
<feature type="transmembrane region" description="Helical" evidence="1">
    <location>
        <begin position="91"/>
        <end position="112"/>
    </location>
</feature>
<gene>
    <name evidence="2" type="ORF">PX52LOC_08129</name>
</gene>
<evidence type="ECO:0000313" key="2">
    <source>
        <dbReference type="EMBL" id="QEL21001.1"/>
    </source>
</evidence>
<protein>
    <recommendedName>
        <fullName evidence="4">Glycosyltransferase RgtA/B/C/D-like domain-containing protein</fullName>
    </recommendedName>
</protein>
<evidence type="ECO:0000313" key="3">
    <source>
        <dbReference type="Proteomes" id="UP000324974"/>
    </source>
</evidence>
<keyword evidence="1" id="KW-0472">Membrane</keyword>
<proteinExistence type="predicted"/>
<keyword evidence="1" id="KW-1133">Transmembrane helix</keyword>
<dbReference type="KEGG" id="lrs:PX52LOC_08129"/>
<evidence type="ECO:0000256" key="1">
    <source>
        <dbReference type="SAM" id="Phobius"/>
    </source>
</evidence>
<feature type="transmembrane region" description="Helical" evidence="1">
    <location>
        <begin position="302"/>
        <end position="323"/>
    </location>
</feature>
<feature type="transmembrane region" description="Helical" evidence="1">
    <location>
        <begin position="270"/>
        <end position="290"/>
    </location>
</feature>
<reference evidence="3" key="1">
    <citation type="submission" date="2019-08" db="EMBL/GenBank/DDBJ databases">
        <title>Limnoglobus roseus gen. nov., sp. nov., a novel freshwater planctomycete with a giant genome from the family Gemmataceae.</title>
        <authorList>
            <person name="Kulichevskaya I.S."/>
            <person name="Naumoff D.G."/>
            <person name="Miroshnikov K."/>
            <person name="Ivanova A."/>
            <person name="Philippov D.A."/>
            <person name="Hakobyan A."/>
            <person name="Rijpstra I.C."/>
            <person name="Sinninghe Damste J.S."/>
            <person name="Liesack W."/>
            <person name="Dedysh S.N."/>
        </authorList>
    </citation>
    <scope>NUCLEOTIDE SEQUENCE [LARGE SCALE GENOMIC DNA]</scope>
    <source>
        <strain evidence="3">PX52</strain>
    </source>
</reference>